<comment type="subunit">
    <text evidence="10">Probably a homodimer.</text>
</comment>
<comment type="catalytic activity">
    <reaction evidence="1 10">
        <text>2 ATP = 3',3'-c-di-AMP + 2 diphosphate</text>
        <dbReference type="Rhea" id="RHEA:35655"/>
        <dbReference type="ChEBI" id="CHEBI:30616"/>
        <dbReference type="ChEBI" id="CHEBI:33019"/>
        <dbReference type="ChEBI" id="CHEBI:71500"/>
        <dbReference type="EC" id="2.7.7.85"/>
    </reaction>
</comment>
<dbReference type="GO" id="GO:0005524">
    <property type="term" value="F:ATP binding"/>
    <property type="evidence" value="ECO:0007669"/>
    <property type="project" value="UniProtKB-UniRule"/>
</dbReference>
<evidence type="ECO:0000259" key="11">
    <source>
        <dbReference type="PROSITE" id="PS51794"/>
    </source>
</evidence>
<keyword evidence="9 10" id="KW-0472">Membrane</keyword>
<evidence type="ECO:0000256" key="3">
    <source>
        <dbReference type="ARBA" id="ARBA00022679"/>
    </source>
</evidence>
<dbReference type="HAMAP" id="MF_01499">
    <property type="entry name" value="DacA"/>
    <property type="match status" value="1"/>
</dbReference>
<comment type="caution">
    <text evidence="10">Lacks conserved residue(s) required for the propagation of feature annotation.</text>
</comment>
<dbReference type="Proteomes" id="UP000051861">
    <property type="component" value="Unassembled WGS sequence"/>
</dbReference>
<dbReference type="NCBIfam" id="TIGR00159">
    <property type="entry name" value="diadenylate cyclase CdaA"/>
    <property type="match status" value="1"/>
</dbReference>
<feature type="transmembrane region" description="Helical" evidence="10">
    <location>
        <begin position="45"/>
        <end position="63"/>
    </location>
</feature>
<dbReference type="PANTHER" id="PTHR34185">
    <property type="entry name" value="DIADENYLATE CYCLASE"/>
    <property type="match status" value="1"/>
</dbReference>
<dbReference type="GO" id="GO:0006171">
    <property type="term" value="P:cAMP biosynthetic process"/>
    <property type="evidence" value="ECO:0007669"/>
    <property type="project" value="InterPro"/>
</dbReference>
<keyword evidence="7 10" id="KW-0067">ATP-binding</keyword>
<dbReference type="InterPro" id="IPR036888">
    <property type="entry name" value="DNA_integrity_DisA_N_sf"/>
</dbReference>
<dbReference type="PANTHER" id="PTHR34185:SF1">
    <property type="entry name" value="DIADENYLATE CYCLASE"/>
    <property type="match status" value="1"/>
</dbReference>
<evidence type="ECO:0000256" key="5">
    <source>
        <dbReference type="ARBA" id="ARBA00022695"/>
    </source>
</evidence>
<dbReference type="Pfam" id="PF19293">
    <property type="entry name" value="CdaA_N"/>
    <property type="match status" value="1"/>
</dbReference>
<keyword evidence="4 10" id="KW-0812">Transmembrane</keyword>
<dbReference type="SUPFAM" id="SSF143597">
    <property type="entry name" value="YojJ-like"/>
    <property type="match status" value="1"/>
</dbReference>
<dbReference type="InterPro" id="IPR045585">
    <property type="entry name" value="CdaA_N"/>
</dbReference>
<feature type="transmembrane region" description="Helical" evidence="10">
    <location>
        <begin position="12"/>
        <end position="33"/>
    </location>
</feature>
<keyword evidence="6 10" id="KW-0547">Nucleotide-binding</keyword>
<keyword evidence="8 10" id="KW-1133">Transmembrane helix</keyword>
<evidence type="ECO:0000256" key="2">
    <source>
        <dbReference type="ARBA" id="ARBA00022475"/>
    </source>
</evidence>
<comment type="function">
    <text evidence="10">Catalyzes the condensation of 2 ATP molecules into cyclic di-AMP (c-di-AMP), a second messenger used to regulate differing processes in different bacteria.</text>
</comment>
<evidence type="ECO:0000313" key="13">
    <source>
        <dbReference type="Proteomes" id="UP000051861"/>
    </source>
</evidence>
<feature type="transmembrane region" description="Helical" evidence="10">
    <location>
        <begin position="69"/>
        <end position="86"/>
    </location>
</feature>
<dbReference type="AlphaFoldDB" id="A0A0S7XPV4"/>
<proteinExistence type="inferred from homology"/>
<evidence type="ECO:0000256" key="1">
    <source>
        <dbReference type="ARBA" id="ARBA00000877"/>
    </source>
</evidence>
<feature type="domain" description="DAC" evidence="11">
    <location>
        <begin position="83"/>
        <end position="243"/>
    </location>
</feature>
<name>A0A0S7XPV4_UNCSA</name>
<dbReference type="InterPro" id="IPR014046">
    <property type="entry name" value="C-di-AMP_synthase"/>
</dbReference>
<dbReference type="GO" id="GO:0004016">
    <property type="term" value="F:adenylate cyclase activity"/>
    <property type="evidence" value="ECO:0007669"/>
    <property type="project" value="UniProtKB-UniRule"/>
</dbReference>
<dbReference type="PIRSF" id="PIRSF004793">
    <property type="entry name" value="UCP004793"/>
    <property type="match status" value="1"/>
</dbReference>
<dbReference type="FunFam" id="3.40.1700.10:FF:000002">
    <property type="entry name" value="Diadenylate cyclase"/>
    <property type="match status" value="1"/>
</dbReference>
<comment type="similarity">
    <text evidence="10">Belongs to the adenylate cyclase family. DacA/CdaA subfamily.</text>
</comment>
<dbReference type="InterPro" id="IPR034701">
    <property type="entry name" value="CdaA"/>
</dbReference>
<evidence type="ECO:0000256" key="9">
    <source>
        <dbReference type="ARBA" id="ARBA00023136"/>
    </source>
</evidence>
<dbReference type="Gene3D" id="3.40.1700.10">
    <property type="entry name" value="DNA integrity scanning protein, DisA, N-terminal domain"/>
    <property type="match status" value="1"/>
</dbReference>
<sequence length="275" mass="30953">MITIPIDSLTIRWIDIADILIVAILFYYILLWLRGTRAIPLIRGLILVLLIYLGGRLLGLYTINWLFDKFVAVIAIMLVILFQPELRRTLERFGRGRLLGSLGFAPVAHGSFFVRNIVRAVEQLSENKVGALIVLERITGLTEHLESGVRLDAMLSAELLVSVFNPKSPLHDGAVVIQGDRILAASCLLPLSESRLLDKRLGTRHRAAVGISELSDALVIVVSEKSGIISLAENGFLTRYLTKDQLEERLFSLYKVEKVKIEKILPFKSWKIWKK</sequence>
<comment type="caution">
    <text evidence="12">The sequence shown here is derived from an EMBL/GenBank/DDBJ whole genome shotgun (WGS) entry which is preliminary data.</text>
</comment>
<reference evidence="12 13" key="1">
    <citation type="journal article" date="2015" name="Microbiome">
        <title>Genomic resolution of linkages in carbon, nitrogen, and sulfur cycling among widespread estuary sediment bacteria.</title>
        <authorList>
            <person name="Baker B.J."/>
            <person name="Lazar C.S."/>
            <person name="Teske A.P."/>
            <person name="Dick G.J."/>
        </authorList>
    </citation>
    <scope>NUCLEOTIDE SEQUENCE [LARGE SCALE GENOMIC DNA]</scope>
    <source>
        <strain evidence="12">DG_54_3</strain>
    </source>
</reference>
<dbReference type="EMBL" id="LIZX01000182">
    <property type="protein sequence ID" value="KPJ64442.1"/>
    <property type="molecule type" value="Genomic_DNA"/>
</dbReference>
<dbReference type="GO" id="GO:0106408">
    <property type="term" value="F:diadenylate cyclase activity"/>
    <property type="evidence" value="ECO:0007669"/>
    <property type="project" value="UniProtKB-EC"/>
</dbReference>
<keyword evidence="5 10" id="KW-0548">Nucleotidyltransferase</keyword>
<gene>
    <name evidence="10" type="primary">dacA</name>
    <name evidence="12" type="ORF">AMJ44_12805</name>
</gene>
<dbReference type="InterPro" id="IPR050338">
    <property type="entry name" value="DisA"/>
</dbReference>
<dbReference type="PATRIC" id="fig|1703775.3.peg.1685"/>
<dbReference type="PROSITE" id="PS51794">
    <property type="entry name" value="DAC"/>
    <property type="match status" value="1"/>
</dbReference>
<accession>A0A0S7XPV4</accession>
<protein>
    <recommendedName>
        <fullName evidence="10">Diadenylate cyclase</fullName>
        <shortName evidence="10">DAC</shortName>
        <ecNumber evidence="10">2.7.7.85</ecNumber>
    </recommendedName>
    <alternativeName>
        <fullName evidence="10">Cyclic-di-AMP synthase</fullName>
        <shortName evidence="10">c-di-AMP synthase</shortName>
    </alternativeName>
</protein>
<evidence type="ECO:0000256" key="8">
    <source>
        <dbReference type="ARBA" id="ARBA00022989"/>
    </source>
</evidence>
<evidence type="ECO:0000256" key="10">
    <source>
        <dbReference type="HAMAP-Rule" id="MF_01499"/>
    </source>
</evidence>
<keyword evidence="3 10" id="KW-0808">Transferase</keyword>
<evidence type="ECO:0000256" key="4">
    <source>
        <dbReference type="ARBA" id="ARBA00022692"/>
    </source>
</evidence>
<evidence type="ECO:0000313" key="12">
    <source>
        <dbReference type="EMBL" id="KPJ64442.1"/>
    </source>
</evidence>
<organism evidence="12 13">
    <name type="scientific">candidate division WOR-1 bacterium DG_54_3</name>
    <dbReference type="NCBI Taxonomy" id="1703775"/>
    <lineage>
        <taxon>Bacteria</taxon>
        <taxon>Bacillati</taxon>
        <taxon>Saganbacteria</taxon>
    </lineage>
</organism>
<dbReference type="Pfam" id="PF02457">
    <property type="entry name" value="DAC"/>
    <property type="match status" value="1"/>
</dbReference>
<dbReference type="EC" id="2.7.7.85" evidence="10"/>
<dbReference type="InterPro" id="IPR003390">
    <property type="entry name" value="DNA_integrity_scan_DisA_N"/>
</dbReference>
<evidence type="ECO:0000256" key="7">
    <source>
        <dbReference type="ARBA" id="ARBA00022840"/>
    </source>
</evidence>
<evidence type="ECO:0000256" key="6">
    <source>
        <dbReference type="ARBA" id="ARBA00022741"/>
    </source>
</evidence>
<keyword evidence="2 10" id="KW-1003">Cell membrane</keyword>